<dbReference type="PRINTS" id="PR01021">
    <property type="entry name" value="OMPADOMAIN"/>
</dbReference>
<evidence type="ECO:0000313" key="7">
    <source>
        <dbReference type="EMBL" id="EKT57248.1"/>
    </source>
</evidence>
<dbReference type="OrthoDB" id="345640at2"/>
<organism evidence="7 8">
    <name type="scientific">Providencia burhodogranariea DSM 19968</name>
    <dbReference type="NCBI Taxonomy" id="1141662"/>
    <lineage>
        <taxon>Bacteria</taxon>
        <taxon>Pseudomonadati</taxon>
        <taxon>Pseudomonadota</taxon>
        <taxon>Gammaproteobacteria</taxon>
        <taxon>Enterobacterales</taxon>
        <taxon>Morganellaceae</taxon>
        <taxon>Providencia</taxon>
    </lineage>
</organism>
<dbReference type="InterPro" id="IPR050330">
    <property type="entry name" value="Bact_OuterMem_StrucFunc"/>
</dbReference>
<evidence type="ECO:0000256" key="4">
    <source>
        <dbReference type="SAM" id="MobiDB-lite"/>
    </source>
</evidence>
<keyword evidence="2 3" id="KW-0472">Membrane</keyword>
<gene>
    <name evidence="7" type="ORF">OOA_15320</name>
</gene>
<dbReference type="PANTHER" id="PTHR30329">
    <property type="entry name" value="STATOR ELEMENT OF FLAGELLAR MOTOR COMPLEX"/>
    <property type="match status" value="1"/>
</dbReference>
<feature type="transmembrane region" description="Helical" evidence="5">
    <location>
        <begin position="7"/>
        <end position="25"/>
    </location>
</feature>
<dbReference type="HOGENOM" id="CLU_035799_1_0_6"/>
<feature type="domain" description="OmpA-like" evidence="6">
    <location>
        <begin position="436"/>
        <end position="554"/>
    </location>
</feature>
<dbReference type="SUPFAM" id="SSF103088">
    <property type="entry name" value="OmpA-like"/>
    <property type="match status" value="1"/>
</dbReference>
<evidence type="ECO:0000313" key="8">
    <source>
        <dbReference type="Proteomes" id="UP000009336"/>
    </source>
</evidence>
<feature type="region of interest" description="Disordered" evidence="4">
    <location>
        <begin position="555"/>
        <end position="579"/>
    </location>
</feature>
<dbReference type="PATRIC" id="fig|1141662.3.peg.3110"/>
<evidence type="ECO:0000256" key="5">
    <source>
        <dbReference type="SAM" id="Phobius"/>
    </source>
</evidence>
<dbReference type="RefSeq" id="WP_008913049.1">
    <property type="nucleotide sequence ID" value="NZ_KB233224.1"/>
</dbReference>
<dbReference type="EMBL" id="AKKL01000040">
    <property type="protein sequence ID" value="EKT57248.1"/>
    <property type="molecule type" value="Genomic_DNA"/>
</dbReference>
<evidence type="ECO:0000256" key="3">
    <source>
        <dbReference type="PROSITE-ProRule" id="PRU00473"/>
    </source>
</evidence>
<dbReference type="PANTHER" id="PTHR30329:SF20">
    <property type="entry name" value="EXPORTED PROTEIN"/>
    <property type="match status" value="1"/>
</dbReference>
<dbReference type="CDD" id="cd07185">
    <property type="entry name" value="OmpA_C-like"/>
    <property type="match status" value="1"/>
</dbReference>
<feature type="transmembrane region" description="Helical" evidence="5">
    <location>
        <begin position="327"/>
        <end position="347"/>
    </location>
</feature>
<keyword evidence="8" id="KW-1185">Reference proteome</keyword>
<dbReference type="STRING" id="1141662.OOA_15320"/>
<dbReference type="Proteomes" id="UP000009336">
    <property type="component" value="Unassembled WGS sequence"/>
</dbReference>
<dbReference type="InterPro" id="IPR036737">
    <property type="entry name" value="OmpA-like_sf"/>
</dbReference>
<comment type="caution">
    <text evidence="7">The sequence shown here is derived from an EMBL/GenBank/DDBJ whole genome shotgun (WGS) entry which is preliminary data.</text>
</comment>
<name>K8W9A1_9GAMM</name>
<dbReference type="Pfam" id="PF00691">
    <property type="entry name" value="OmpA"/>
    <property type="match status" value="1"/>
</dbReference>
<sequence>MQNPIKQAMTLLAAGLFLWLVWGFWSLGLEISLFLTVVALTATIGLMIWRYKQQQHTLSAEHTMADIVPAPDYQGAVVLVCGQSQALFVEGQAFRETPQGWYIAVRGPADLVNIVQQIVEQAPMQLGQLSILFAILPEQMTQQETLTQEMLSWRRAIDESRQKAGKRLPLWMSLYLTPWDEHVKHTHTEGMDSPWFTLLNHQREFQVVQEGTLAQPLSVWLSTHGLNQQQQFLTTLWFDELLAWLNQVFIPQLTVAQTGAPPLTVTAWAVQFIAISSQPNNLWQQFLQEKTTLPLVNSVASTPLLPVPDILLNRLRHDVNLLRGERLIGVAGLICGLFLIGALIGSYHHNRQLIRHIGEDISRFEQLAYNPLDPKLVAYQQLQTDASQLALWDREGIPAAYSLALYQGNHLLPYLHTLLSSWAPPASPPPVVVIKEAPEMISLDSLALFDVGQYALKANATKVLVDALIHIRAKPGWLIVISGYTDNTGNPESNQILSLKRAESVRDWMISTSDIDPTCFAVQGYGQNHPVADNATPEGRTSNRRVEIRLMPQADACQTSDAKPLSPMEGDTFTTLKEK</sequence>
<dbReference type="InterPro" id="IPR006665">
    <property type="entry name" value="OmpA-like"/>
</dbReference>
<accession>K8W9A1</accession>
<proteinExistence type="predicted"/>
<reference evidence="7 8" key="1">
    <citation type="journal article" date="2012" name="BMC Genomics">
        <title>Comparative genomics of bacteria in the genus Providencia isolated from wild Drosophila melanogaster.</title>
        <authorList>
            <person name="Galac M.R."/>
            <person name="Lazzaro B.P."/>
        </authorList>
    </citation>
    <scope>NUCLEOTIDE SEQUENCE [LARGE SCALE GENOMIC DNA]</scope>
    <source>
        <strain evidence="7 8">DSM 19968</strain>
    </source>
</reference>
<protein>
    <recommendedName>
        <fullName evidence="6">OmpA-like domain-containing protein</fullName>
    </recommendedName>
</protein>
<evidence type="ECO:0000256" key="2">
    <source>
        <dbReference type="ARBA" id="ARBA00023136"/>
    </source>
</evidence>
<keyword evidence="5" id="KW-0812">Transmembrane</keyword>
<dbReference type="AlphaFoldDB" id="K8W9A1"/>
<dbReference type="eggNOG" id="COG2885">
    <property type="taxonomic scope" value="Bacteria"/>
</dbReference>
<evidence type="ECO:0000259" key="6">
    <source>
        <dbReference type="PROSITE" id="PS51123"/>
    </source>
</evidence>
<dbReference type="GO" id="GO:0009279">
    <property type="term" value="C:cell outer membrane"/>
    <property type="evidence" value="ECO:0007669"/>
    <property type="project" value="UniProtKB-SubCell"/>
</dbReference>
<keyword evidence="5" id="KW-1133">Transmembrane helix</keyword>
<dbReference type="Gene3D" id="3.30.1330.60">
    <property type="entry name" value="OmpA-like domain"/>
    <property type="match status" value="1"/>
</dbReference>
<feature type="transmembrane region" description="Helical" evidence="5">
    <location>
        <begin position="31"/>
        <end position="49"/>
    </location>
</feature>
<comment type="subcellular location">
    <subcellularLocation>
        <location evidence="1">Cell outer membrane</location>
    </subcellularLocation>
</comment>
<dbReference type="PROSITE" id="PS51123">
    <property type="entry name" value="OMPA_2"/>
    <property type="match status" value="1"/>
</dbReference>
<dbReference type="InterPro" id="IPR006664">
    <property type="entry name" value="OMP_bac"/>
</dbReference>
<evidence type="ECO:0000256" key="1">
    <source>
        <dbReference type="ARBA" id="ARBA00004442"/>
    </source>
</evidence>